<name>A0A068Y0S6_ECHMU</name>
<keyword evidence="2" id="KW-1185">Reference proteome</keyword>
<evidence type="ECO:0000313" key="1">
    <source>
        <dbReference type="EMBL" id="CDS35732.1"/>
    </source>
</evidence>
<organism evidence="1 2">
    <name type="scientific">Echinococcus multilocularis</name>
    <name type="common">Fox tapeworm</name>
    <dbReference type="NCBI Taxonomy" id="6211"/>
    <lineage>
        <taxon>Eukaryota</taxon>
        <taxon>Metazoa</taxon>
        <taxon>Spiralia</taxon>
        <taxon>Lophotrochozoa</taxon>
        <taxon>Platyhelminthes</taxon>
        <taxon>Cestoda</taxon>
        <taxon>Eucestoda</taxon>
        <taxon>Cyclophyllidea</taxon>
        <taxon>Taeniidae</taxon>
        <taxon>Echinococcus</taxon>
    </lineage>
</organism>
<dbReference type="AlphaFoldDB" id="A0A068Y0S6"/>
<dbReference type="Proteomes" id="UP000017246">
    <property type="component" value="Unassembled WGS sequence"/>
</dbReference>
<proteinExistence type="predicted"/>
<reference evidence="1" key="1">
    <citation type="journal article" date="2013" name="Nature">
        <title>The genomes of four tapeworm species reveal adaptations to parasitism.</title>
        <authorList>
            <person name="Tsai I.J."/>
            <person name="Zarowiecki M."/>
            <person name="Holroyd N."/>
            <person name="Garciarrubio A."/>
            <person name="Sanchez-Flores A."/>
            <person name="Brooks K.L."/>
            <person name="Tracey A."/>
            <person name="Bobes R.J."/>
            <person name="Fragoso G."/>
            <person name="Sciutto E."/>
            <person name="Aslett M."/>
            <person name="Beasley H."/>
            <person name="Bennett H.M."/>
            <person name="Cai J."/>
            <person name="Camicia F."/>
            <person name="Clark R."/>
            <person name="Cucher M."/>
            <person name="De Silva N."/>
            <person name="Day T.A."/>
            <person name="Deplazes P."/>
            <person name="Estrada K."/>
            <person name="Fernandez C."/>
            <person name="Holland P.W."/>
            <person name="Hou J."/>
            <person name="Hu S."/>
            <person name="Huckvale T."/>
            <person name="Hung S.S."/>
            <person name="Kamenetzky L."/>
            <person name="Keane J.A."/>
            <person name="Kiss F."/>
            <person name="Koziol U."/>
            <person name="Lambert O."/>
            <person name="Liu K."/>
            <person name="Luo X."/>
            <person name="Luo Y."/>
            <person name="Macchiaroli N."/>
            <person name="Nichol S."/>
            <person name="Paps J."/>
            <person name="Parkinson J."/>
            <person name="Pouchkina-Stantcheva N."/>
            <person name="Riddiford N."/>
            <person name="Rosenzvit M."/>
            <person name="Salinas G."/>
            <person name="Wasmuth J.D."/>
            <person name="Zamanian M."/>
            <person name="Zheng Y."/>
            <person name="Cai X."/>
            <person name="Soberon X."/>
            <person name="Olson P.D."/>
            <person name="Laclette J.P."/>
            <person name="Brehm K."/>
            <person name="Berriman M."/>
            <person name="Garciarrubio A."/>
            <person name="Bobes R.J."/>
            <person name="Fragoso G."/>
            <person name="Sanchez-Flores A."/>
            <person name="Estrada K."/>
            <person name="Cevallos M.A."/>
            <person name="Morett E."/>
            <person name="Gonzalez V."/>
            <person name="Portillo T."/>
            <person name="Ochoa-Leyva A."/>
            <person name="Jose M.V."/>
            <person name="Sciutto E."/>
            <person name="Landa A."/>
            <person name="Jimenez L."/>
            <person name="Valdes V."/>
            <person name="Carrero J.C."/>
            <person name="Larralde C."/>
            <person name="Morales-Montor J."/>
            <person name="Limon-Lason J."/>
            <person name="Soberon X."/>
            <person name="Laclette J.P."/>
        </authorList>
    </citation>
    <scope>NUCLEOTIDE SEQUENCE [LARGE SCALE GENOMIC DNA]</scope>
</reference>
<accession>A0A068Y0S6</accession>
<gene>
    <name evidence="1" type="ORF">EmuJ_001167800</name>
</gene>
<sequence length="93" mass="10628">MDGARMDMTGQLRSGNRREALPSLTCIKALPPLKKCAFRPLFPHLSMDTHDWQHNSLSLNLVLKLDETLDAAELPRGISDVEVKYLFSYMKPW</sequence>
<evidence type="ECO:0000313" key="2">
    <source>
        <dbReference type="Proteomes" id="UP000017246"/>
    </source>
</evidence>
<protein>
    <submittedName>
        <fullName evidence="1">Expressed protein</fullName>
    </submittedName>
</protein>
<dbReference type="EMBL" id="LN902841">
    <property type="protein sequence ID" value="CDS35732.1"/>
    <property type="molecule type" value="Genomic_DNA"/>
</dbReference>
<reference evidence="1" key="2">
    <citation type="submission" date="2015-11" db="EMBL/GenBank/DDBJ databases">
        <authorList>
            <person name="Zhang Y."/>
            <person name="Guo Z."/>
        </authorList>
    </citation>
    <scope>NUCLEOTIDE SEQUENCE</scope>
</reference>